<evidence type="ECO:0000313" key="2">
    <source>
        <dbReference type="Proteomes" id="UP000006502"/>
    </source>
</evidence>
<accession>I7C5Q1</accession>
<name>I7C5Q1_MYCHA</name>
<reference evidence="2" key="2">
    <citation type="submission" date="2012-07" db="EMBL/GenBank/DDBJ databases">
        <title>Complete genome sequence of 'Candidatus Mycoplasma haemolamae'.</title>
        <authorList>
            <person name="Guimaraes A.M.S."/>
            <person name="Toth B."/>
            <person name="Santos A.P."/>
            <person name="Nascimento N.C."/>
            <person name="Sojka J.E."/>
            <person name="Messick J.B."/>
        </authorList>
    </citation>
    <scope>NUCLEOTIDE SEQUENCE [LARGE SCALE GENOMIC DNA]</scope>
    <source>
        <strain evidence="2">Purdue</strain>
    </source>
</reference>
<sequence>MIKEVSIGLTGLILTGGIGTASGFYGQSALEWVSDLLEKGSGVTYTIKTDSSSDTKELVCEGQSGKYASLKLGTIKDWALKARLSCEYLEVKKDYQKEPLKTTLDAKPLTCNQEGITNSFLCTYTDGESQPTKTVELVLESNPPQSITITLKKK</sequence>
<evidence type="ECO:0000313" key="1">
    <source>
        <dbReference type="EMBL" id="AFO51842.1"/>
    </source>
</evidence>
<dbReference type="HOGENOM" id="CLU_139119_1_0_14"/>
<dbReference type="PATRIC" id="fig|1212765.3.peg.293"/>
<dbReference type="KEGG" id="mhl:MHLP_01310"/>
<dbReference type="Proteomes" id="UP000006502">
    <property type="component" value="Chromosome"/>
</dbReference>
<dbReference type="STRING" id="1212765.MHLP_01310"/>
<organism evidence="1 2">
    <name type="scientific">Mycoplasma haematolamae (strain Purdue)</name>
    <dbReference type="NCBI Taxonomy" id="1212765"/>
    <lineage>
        <taxon>Bacteria</taxon>
        <taxon>Bacillati</taxon>
        <taxon>Mycoplasmatota</taxon>
        <taxon>Mollicutes</taxon>
        <taxon>Mycoplasmataceae</taxon>
        <taxon>Mycoplasma</taxon>
    </lineage>
</organism>
<protein>
    <submittedName>
        <fullName evidence="1">Uncharacterized protein</fullName>
    </submittedName>
</protein>
<keyword evidence="2" id="KW-1185">Reference proteome</keyword>
<gene>
    <name evidence="1" type="ordered locus">MHLP_01310</name>
</gene>
<proteinExistence type="predicted"/>
<reference evidence="1 2" key="1">
    <citation type="journal article" date="2012" name="J. Bacteriol.">
        <title>Genome Sequence of "Candidatus Mycoplasma haemolamae" Strain Purdue, a Red Blood Cell Pathogen of Alpacas (Vicugna pacos) and Llamas (Lama glama).</title>
        <authorList>
            <person name="Guimaraes A.M."/>
            <person name="Toth B."/>
            <person name="Santos A.P."/>
            <person name="do Nascimento N.C."/>
            <person name="Kritchevsky J.E."/>
            <person name="Messick J.B."/>
        </authorList>
    </citation>
    <scope>NUCLEOTIDE SEQUENCE [LARGE SCALE GENOMIC DNA]</scope>
    <source>
        <strain evidence="1 2">Purdue</strain>
    </source>
</reference>
<dbReference type="EMBL" id="CP003731">
    <property type="protein sequence ID" value="AFO51842.1"/>
    <property type="molecule type" value="Genomic_DNA"/>
</dbReference>
<dbReference type="AlphaFoldDB" id="I7C5Q1"/>